<dbReference type="PANTHER" id="PTHR43667:SF2">
    <property type="entry name" value="FATTY ACID C-METHYL TRANSFERASE"/>
    <property type="match status" value="1"/>
</dbReference>
<gene>
    <name evidence="1" type="ORF">RM530_00985</name>
</gene>
<name>A0ABU2WDI4_9GAMM</name>
<dbReference type="GO" id="GO:0008168">
    <property type="term" value="F:methyltransferase activity"/>
    <property type="evidence" value="ECO:0007669"/>
    <property type="project" value="UniProtKB-KW"/>
</dbReference>
<evidence type="ECO:0000313" key="2">
    <source>
        <dbReference type="Proteomes" id="UP001254608"/>
    </source>
</evidence>
<reference evidence="1 2" key="1">
    <citation type="submission" date="2023-09" db="EMBL/GenBank/DDBJ databases">
        <authorList>
            <person name="Rey-Velasco X."/>
        </authorList>
    </citation>
    <scope>NUCLEOTIDE SEQUENCE [LARGE SCALE GENOMIC DNA]</scope>
    <source>
        <strain evidence="1 2">W345</strain>
    </source>
</reference>
<dbReference type="GO" id="GO:0032259">
    <property type="term" value="P:methylation"/>
    <property type="evidence" value="ECO:0007669"/>
    <property type="project" value="UniProtKB-KW"/>
</dbReference>
<comment type="caution">
    <text evidence="1">The sequence shown here is derived from an EMBL/GenBank/DDBJ whole genome shotgun (WGS) entry which is preliminary data.</text>
</comment>
<dbReference type="EC" id="2.1.1.-" evidence="1"/>
<evidence type="ECO:0000313" key="1">
    <source>
        <dbReference type="EMBL" id="MDT0495941.1"/>
    </source>
</evidence>
<dbReference type="PANTHER" id="PTHR43667">
    <property type="entry name" value="CYCLOPROPANE-FATTY-ACYL-PHOSPHOLIPID SYNTHASE"/>
    <property type="match status" value="1"/>
</dbReference>
<dbReference type="EMBL" id="JAVRIC010000001">
    <property type="protein sequence ID" value="MDT0495941.1"/>
    <property type="molecule type" value="Genomic_DNA"/>
</dbReference>
<keyword evidence="1" id="KW-0808">Transferase</keyword>
<dbReference type="Pfam" id="PF02353">
    <property type="entry name" value="CMAS"/>
    <property type="match status" value="1"/>
</dbReference>
<organism evidence="1 2">
    <name type="scientific">Banduia mediterranea</name>
    <dbReference type="NCBI Taxonomy" id="3075609"/>
    <lineage>
        <taxon>Bacteria</taxon>
        <taxon>Pseudomonadati</taxon>
        <taxon>Pseudomonadota</taxon>
        <taxon>Gammaproteobacteria</taxon>
        <taxon>Nevskiales</taxon>
        <taxon>Algiphilaceae</taxon>
        <taxon>Banduia</taxon>
    </lineage>
</organism>
<sequence>MLLAAMAGPIWNALLAEDALSDTPIGVSYWMNQLQPIPGPVNYIVSLNPPRPPHADSVLYQTRYAHPQYGALQHRRANTKHRAKENIQYHYDLGNDFYRLWLDESMAYSSAVFASPNDTLHQAQLNKFENLSQERLVEASARAEREAVAERVTFELCDYRDVREHCDRIFSVEMYEAVGEQFWPTYSETIHRVLKPGGIASNQGITISDKIFDQYRNKRDFIQEYIFPGGAC</sequence>
<protein>
    <submittedName>
        <fullName evidence="1">Class I SAM-dependent methyltransferase</fullName>
        <ecNumber evidence="1">2.1.1.-</ecNumber>
    </submittedName>
</protein>
<dbReference type="RefSeq" id="WP_311363333.1">
    <property type="nucleotide sequence ID" value="NZ_JAVRIC010000001.1"/>
</dbReference>
<proteinExistence type="predicted"/>
<keyword evidence="2" id="KW-1185">Reference proteome</keyword>
<dbReference type="Proteomes" id="UP001254608">
    <property type="component" value="Unassembled WGS sequence"/>
</dbReference>
<accession>A0ABU2WDI4</accession>
<keyword evidence="1" id="KW-0489">Methyltransferase</keyword>
<dbReference type="CDD" id="cd02440">
    <property type="entry name" value="AdoMet_MTases"/>
    <property type="match status" value="1"/>
</dbReference>
<dbReference type="Gene3D" id="3.40.50.150">
    <property type="entry name" value="Vaccinia Virus protein VP39"/>
    <property type="match status" value="2"/>
</dbReference>
<dbReference type="InterPro" id="IPR050723">
    <property type="entry name" value="CFA/CMAS"/>
</dbReference>
<dbReference type="InterPro" id="IPR029063">
    <property type="entry name" value="SAM-dependent_MTases_sf"/>
</dbReference>
<dbReference type="SUPFAM" id="SSF53335">
    <property type="entry name" value="S-adenosyl-L-methionine-dependent methyltransferases"/>
    <property type="match status" value="1"/>
</dbReference>